<evidence type="ECO:0000313" key="3">
    <source>
        <dbReference type="EMBL" id="MFC0395611.1"/>
    </source>
</evidence>
<evidence type="ECO:0000256" key="1">
    <source>
        <dbReference type="SAM" id="MobiDB-lite"/>
    </source>
</evidence>
<comment type="caution">
    <text evidence="3">The sequence shown here is derived from an EMBL/GenBank/DDBJ whole genome shotgun (WGS) entry which is preliminary data.</text>
</comment>
<dbReference type="RefSeq" id="WP_204816693.1">
    <property type="nucleotide sequence ID" value="NZ_JANHOF010000001.1"/>
</dbReference>
<keyword evidence="2" id="KW-1133">Transmembrane helix</keyword>
<evidence type="ECO:0000313" key="4">
    <source>
        <dbReference type="Proteomes" id="UP001589818"/>
    </source>
</evidence>
<gene>
    <name evidence="3" type="ORF">ACFFJ8_30105</name>
</gene>
<feature type="transmembrane region" description="Helical" evidence="2">
    <location>
        <begin position="163"/>
        <end position="180"/>
    </location>
</feature>
<dbReference type="Proteomes" id="UP001589818">
    <property type="component" value="Unassembled WGS sequence"/>
</dbReference>
<keyword evidence="2" id="KW-0812">Transmembrane</keyword>
<name>A0ABV6JI74_9BACL</name>
<feature type="transmembrane region" description="Helical" evidence="2">
    <location>
        <begin position="186"/>
        <end position="202"/>
    </location>
</feature>
<sequence>MWTPSDYLQNAVKTRNYIQIYNELCSIIHKDPSFVTNEYAQALRYIQGQDIPDLIHEHDGRPFADREHWDKEYWALVMSDLMDNFSMPRVEHIKQVGRQLFGAPQTMQAGSPRTEEKQVLPQASRPVSRPAPRSQTYSASARPSYGRPAGRVRRSGDNNAKKLGTAAIIAGIAVAGAAAIGFKKGLLIAGAAVLIGGTIYLIRKAK</sequence>
<keyword evidence="2" id="KW-0472">Membrane</keyword>
<accession>A0ABV6JI74</accession>
<protein>
    <submittedName>
        <fullName evidence="3">Uncharacterized protein</fullName>
    </submittedName>
</protein>
<proteinExistence type="predicted"/>
<dbReference type="EMBL" id="JBHLVF010000041">
    <property type="protein sequence ID" value="MFC0395611.1"/>
    <property type="molecule type" value="Genomic_DNA"/>
</dbReference>
<feature type="region of interest" description="Disordered" evidence="1">
    <location>
        <begin position="103"/>
        <end position="158"/>
    </location>
</feature>
<reference evidence="3 4" key="1">
    <citation type="submission" date="2024-09" db="EMBL/GenBank/DDBJ databases">
        <authorList>
            <person name="Sun Q."/>
            <person name="Mori K."/>
        </authorList>
    </citation>
    <scope>NUCLEOTIDE SEQUENCE [LARGE SCALE GENOMIC DNA]</scope>
    <source>
        <strain evidence="3 4">CCM 4839</strain>
    </source>
</reference>
<evidence type="ECO:0000256" key="2">
    <source>
        <dbReference type="SAM" id="Phobius"/>
    </source>
</evidence>
<keyword evidence="4" id="KW-1185">Reference proteome</keyword>
<organism evidence="3 4">
    <name type="scientific">Paenibacillus mendelii</name>
    <dbReference type="NCBI Taxonomy" id="206163"/>
    <lineage>
        <taxon>Bacteria</taxon>
        <taxon>Bacillati</taxon>
        <taxon>Bacillota</taxon>
        <taxon>Bacilli</taxon>
        <taxon>Bacillales</taxon>
        <taxon>Paenibacillaceae</taxon>
        <taxon>Paenibacillus</taxon>
    </lineage>
</organism>